<keyword evidence="3" id="KW-1185">Reference proteome</keyword>
<evidence type="ECO:0008006" key="4">
    <source>
        <dbReference type="Google" id="ProtNLM"/>
    </source>
</evidence>
<evidence type="ECO:0000313" key="2">
    <source>
        <dbReference type="EMBL" id="TCO09992.1"/>
    </source>
</evidence>
<protein>
    <recommendedName>
        <fullName evidence="4">DUF2946 family protein</fullName>
    </recommendedName>
</protein>
<organism evidence="2 3">
    <name type="scientific">Camelimonas lactis</name>
    <dbReference type="NCBI Taxonomy" id="659006"/>
    <lineage>
        <taxon>Bacteria</taxon>
        <taxon>Pseudomonadati</taxon>
        <taxon>Pseudomonadota</taxon>
        <taxon>Alphaproteobacteria</taxon>
        <taxon>Hyphomicrobiales</taxon>
        <taxon>Chelatococcaceae</taxon>
        <taxon>Camelimonas</taxon>
    </lineage>
</organism>
<sequence length="144" mass="13892">MRSRRPVLENAAEVAGHRRLRALVALLLAYALALQPLLMGGAVAHGAPAGFQILCSPDSGGSGGARSGDDGHPAGSAAASCCCLAAIGGPAAAPAPPLALPGAPPFVRLTAPAIANGRGGGAATAHPSARPRAPPAHPDIAQAA</sequence>
<accession>A0A4R2GLR5</accession>
<gene>
    <name evidence="2" type="ORF">EV666_11625</name>
</gene>
<evidence type="ECO:0000256" key="1">
    <source>
        <dbReference type="SAM" id="MobiDB-lite"/>
    </source>
</evidence>
<name>A0A4R2GLR5_9HYPH</name>
<dbReference type="AlphaFoldDB" id="A0A4R2GLR5"/>
<proteinExistence type="predicted"/>
<feature type="region of interest" description="Disordered" evidence="1">
    <location>
        <begin position="117"/>
        <end position="144"/>
    </location>
</feature>
<dbReference type="EMBL" id="SLWL01000016">
    <property type="protein sequence ID" value="TCO09992.1"/>
    <property type="molecule type" value="Genomic_DNA"/>
</dbReference>
<comment type="caution">
    <text evidence="2">The sequence shown here is derived from an EMBL/GenBank/DDBJ whole genome shotgun (WGS) entry which is preliminary data.</text>
</comment>
<dbReference type="Proteomes" id="UP000294881">
    <property type="component" value="Unassembled WGS sequence"/>
</dbReference>
<dbReference type="InterPro" id="IPR021333">
    <property type="entry name" value="DUF2946"/>
</dbReference>
<dbReference type="RefSeq" id="WP_132010027.1">
    <property type="nucleotide sequence ID" value="NZ_JBHUNN010000002.1"/>
</dbReference>
<reference evidence="2 3" key="1">
    <citation type="submission" date="2019-03" db="EMBL/GenBank/DDBJ databases">
        <title>Genomic Encyclopedia of Type Strains, Phase IV (KMG-IV): sequencing the most valuable type-strain genomes for metagenomic binning, comparative biology and taxonomic classification.</title>
        <authorList>
            <person name="Goeker M."/>
        </authorList>
    </citation>
    <scope>NUCLEOTIDE SEQUENCE [LARGE SCALE GENOMIC DNA]</scope>
    <source>
        <strain evidence="2 3">DSM 22958</strain>
    </source>
</reference>
<dbReference type="Pfam" id="PF11162">
    <property type="entry name" value="DUF2946"/>
    <property type="match status" value="1"/>
</dbReference>
<evidence type="ECO:0000313" key="3">
    <source>
        <dbReference type="Proteomes" id="UP000294881"/>
    </source>
</evidence>